<protein>
    <recommendedName>
        <fullName evidence="4">HIRAN domain-containing protein</fullName>
    </recommendedName>
</protein>
<keyword evidence="3" id="KW-1185">Reference proteome</keyword>
<dbReference type="EMBL" id="CP011309">
    <property type="protein sequence ID" value="AKF26982.1"/>
    <property type="molecule type" value="Genomic_DNA"/>
</dbReference>
<keyword evidence="1" id="KW-1133">Transmembrane helix</keyword>
<keyword evidence="1" id="KW-0812">Transmembrane</keyword>
<evidence type="ECO:0008006" key="4">
    <source>
        <dbReference type="Google" id="ProtNLM"/>
    </source>
</evidence>
<feature type="transmembrane region" description="Helical" evidence="1">
    <location>
        <begin position="490"/>
        <end position="508"/>
    </location>
</feature>
<feature type="transmembrane region" description="Helical" evidence="1">
    <location>
        <begin position="422"/>
        <end position="440"/>
    </location>
</feature>
<evidence type="ECO:0000256" key="1">
    <source>
        <dbReference type="SAM" id="Phobius"/>
    </source>
</evidence>
<dbReference type="RefSeq" id="WP_003860098.1">
    <property type="nucleotide sequence ID" value="NZ_CP011309.1"/>
</dbReference>
<proteinExistence type="predicted"/>
<accession>A0A0F6WQ21</accession>
<feature type="transmembrane region" description="Helical" evidence="1">
    <location>
        <begin position="396"/>
        <end position="416"/>
    </location>
</feature>
<gene>
    <name evidence="2" type="ORF">YH66_05125</name>
</gene>
<keyword evidence="1" id="KW-0472">Membrane</keyword>
<organism evidence="2 3">
    <name type="scientific">[Brevibacterium] flavum</name>
    <dbReference type="NCBI Taxonomy" id="92706"/>
    <lineage>
        <taxon>Bacteria</taxon>
        <taxon>Bacillati</taxon>
        <taxon>Actinomycetota</taxon>
        <taxon>Actinomycetes</taxon>
        <taxon>Mycobacteriales</taxon>
        <taxon>Corynebacteriaceae</taxon>
        <taxon>Corynebacterium</taxon>
    </lineage>
</organism>
<reference evidence="2 3" key="1">
    <citation type="submission" date="2015-04" db="EMBL/GenBank/DDBJ databases">
        <title>Complete Genome Sequence of Brevibacterium flavum ATCC 15168.</title>
        <authorList>
            <person name="Ahn J."/>
            <person name="Park G."/>
            <person name="Jeon W."/>
            <person name="Jang Y."/>
            <person name="Jang M."/>
            <person name="Lee H."/>
            <person name="Lee H."/>
        </authorList>
    </citation>
    <scope>NUCLEOTIDE SEQUENCE [LARGE SCALE GENOMIC DNA]</scope>
    <source>
        <strain evidence="2 3">ATCC 15168</strain>
    </source>
</reference>
<evidence type="ECO:0000313" key="3">
    <source>
        <dbReference type="Proteomes" id="UP000034037"/>
    </source>
</evidence>
<name>A0A0F6WQ21_9CORY</name>
<evidence type="ECO:0000313" key="2">
    <source>
        <dbReference type="EMBL" id="AKF26982.1"/>
    </source>
</evidence>
<dbReference type="AlphaFoldDB" id="A0A0F6WQ21"/>
<dbReference type="Proteomes" id="UP000034037">
    <property type="component" value="Chromosome"/>
</dbReference>
<sequence>MGIFGPDYPLWGVSKSFIKGRASKLQPYYSNLRQVVNTLPMDPDEGVYFDAELVPERDNPESPFSISLRWNGFTLGYMSTRDSVDLFPEISRVASSGYTPTTPARLWGSPAQDRFRLDFSKPKAGSAVPLNGPPSEPFVLMPNGAALQVQGEENHLDFLAPYVPPSGSGRVLLTLVKPEKSEAYEVLLDDHVVGSLTAVTSKKLAEPFDRFTERDLGIGVRGKIAGNDLDCQLTVNVARANEFTQEDLQASETVMPELKPFSTDGYPLPVVWGEDEPDWSLMVWPDGTIVEDDVSSVASEPKHIQQNEADKAATIDQYSHPEIPSPPIKAAEPQQIQEPTIEPSSEPAEVPVYHQPSQWQRQQHTNESFVSPHQNTPSLEVPVTGSPKPVAKWKPILAWVGIVFGIIGLLSSLTSGDLMETVGGFFISLSMLGPGAWWVYCNSQDKKTLELHTESLKKHYELSNLLRETDPTVAAGMTPPEQPKLQSRRWPVVAAGAVIAIFIGGLLVPTESEMPAESSIESTE</sequence>
<dbReference type="HOGENOM" id="CLU_519430_0_0_11"/>
<dbReference type="PATRIC" id="fig|92706.3.peg.1063"/>